<gene>
    <name evidence="2" type="ORF">E2C01_050143</name>
</gene>
<dbReference type="AlphaFoldDB" id="A0A5B7G7H0"/>
<evidence type="ECO:0000313" key="3">
    <source>
        <dbReference type="Proteomes" id="UP000324222"/>
    </source>
</evidence>
<reference evidence="2 3" key="1">
    <citation type="submission" date="2019-05" db="EMBL/GenBank/DDBJ databases">
        <title>Another draft genome of Portunus trituberculatus and its Hox gene families provides insights of decapod evolution.</title>
        <authorList>
            <person name="Jeong J.-H."/>
            <person name="Song I."/>
            <person name="Kim S."/>
            <person name="Choi T."/>
            <person name="Kim D."/>
            <person name="Ryu S."/>
            <person name="Kim W."/>
        </authorList>
    </citation>
    <scope>NUCLEOTIDE SEQUENCE [LARGE SCALE GENOMIC DNA]</scope>
    <source>
        <tissue evidence="2">Muscle</tissue>
    </source>
</reference>
<keyword evidence="3" id="KW-1185">Reference proteome</keyword>
<dbReference type="Proteomes" id="UP000324222">
    <property type="component" value="Unassembled WGS sequence"/>
</dbReference>
<feature type="region of interest" description="Disordered" evidence="1">
    <location>
        <begin position="65"/>
        <end position="86"/>
    </location>
</feature>
<evidence type="ECO:0000256" key="1">
    <source>
        <dbReference type="SAM" id="MobiDB-lite"/>
    </source>
</evidence>
<dbReference type="EMBL" id="VSRR010013764">
    <property type="protein sequence ID" value="MPC56190.1"/>
    <property type="molecule type" value="Genomic_DNA"/>
</dbReference>
<organism evidence="2 3">
    <name type="scientific">Portunus trituberculatus</name>
    <name type="common">Swimming crab</name>
    <name type="synonym">Neptunus trituberculatus</name>
    <dbReference type="NCBI Taxonomy" id="210409"/>
    <lineage>
        <taxon>Eukaryota</taxon>
        <taxon>Metazoa</taxon>
        <taxon>Ecdysozoa</taxon>
        <taxon>Arthropoda</taxon>
        <taxon>Crustacea</taxon>
        <taxon>Multicrustacea</taxon>
        <taxon>Malacostraca</taxon>
        <taxon>Eumalacostraca</taxon>
        <taxon>Eucarida</taxon>
        <taxon>Decapoda</taxon>
        <taxon>Pleocyemata</taxon>
        <taxon>Brachyura</taxon>
        <taxon>Eubrachyura</taxon>
        <taxon>Portunoidea</taxon>
        <taxon>Portunidae</taxon>
        <taxon>Portuninae</taxon>
        <taxon>Portunus</taxon>
    </lineage>
</organism>
<comment type="caution">
    <text evidence="2">The sequence shown here is derived from an EMBL/GenBank/DDBJ whole genome shotgun (WGS) entry which is preliminary data.</text>
</comment>
<sequence length="86" mass="9883">MEQSSAARHMTESKHTPSCENQEYFETPVGLRKLTEDIMEKDFSGFREERGSMRRLINIEKVKVHEGSDVESNGQAGPTDNRKRRA</sequence>
<feature type="region of interest" description="Disordered" evidence="1">
    <location>
        <begin position="1"/>
        <end position="24"/>
    </location>
</feature>
<accession>A0A5B7G7H0</accession>
<proteinExistence type="predicted"/>
<protein>
    <submittedName>
        <fullName evidence="2">Uncharacterized protein</fullName>
    </submittedName>
</protein>
<name>A0A5B7G7H0_PORTR</name>
<evidence type="ECO:0000313" key="2">
    <source>
        <dbReference type="EMBL" id="MPC56190.1"/>
    </source>
</evidence>